<dbReference type="RefSeq" id="WP_066135365.1">
    <property type="nucleotide sequence ID" value="NZ_CP014525.1"/>
</dbReference>
<protein>
    <recommendedName>
        <fullName evidence="8">Acyl-[acyl-carrier-protein]--UDP-N-acetylglucosamine O-acyltransferase</fullName>
        <shortName evidence="8">UDP-N-acetylglucosamine acyltransferase</shortName>
        <ecNumber evidence="8">2.3.1.129</ecNumber>
    </recommendedName>
</protein>
<dbReference type="NCBIfam" id="TIGR01852">
    <property type="entry name" value="lipid_A_lpxA"/>
    <property type="match status" value="1"/>
</dbReference>
<keyword evidence="5 8" id="KW-0677">Repeat</keyword>
<keyword evidence="6 8" id="KW-0443">Lipid metabolism</keyword>
<dbReference type="Proteomes" id="UP000076066">
    <property type="component" value="Chromosome"/>
</dbReference>
<comment type="pathway">
    <text evidence="8">Glycolipid biosynthesis; lipid IV(A) biosynthesis; lipid IV(A) from (3R)-3-hydroxytetradecanoyl-[acyl-carrier-protein] and UDP-N-acetyl-alpha-D-glucosamine: step 1/6.</text>
</comment>
<keyword evidence="4 8" id="KW-0808">Transferase</keyword>
<organism evidence="10 11">
    <name type="scientific">Haematospirillum jordaniae</name>
    <dbReference type="NCBI Taxonomy" id="1549855"/>
    <lineage>
        <taxon>Bacteria</taxon>
        <taxon>Pseudomonadati</taxon>
        <taxon>Pseudomonadota</taxon>
        <taxon>Alphaproteobacteria</taxon>
        <taxon>Rhodospirillales</taxon>
        <taxon>Novispirillaceae</taxon>
        <taxon>Haematospirillum</taxon>
    </lineage>
</organism>
<dbReference type="KEGG" id="hjo:AY555_07810"/>
<keyword evidence="7 8" id="KW-0012">Acyltransferase</keyword>
<evidence type="ECO:0000256" key="8">
    <source>
        <dbReference type="HAMAP-Rule" id="MF_00387"/>
    </source>
</evidence>
<dbReference type="UniPathway" id="UPA00359">
    <property type="reaction ID" value="UER00477"/>
</dbReference>
<dbReference type="EMBL" id="CP014525">
    <property type="protein sequence ID" value="AMW35093.1"/>
    <property type="molecule type" value="Genomic_DNA"/>
</dbReference>
<keyword evidence="3 8" id="KW-0441">Lipid A biosynthesis</keyword>
<comment type="subcellular location">
    <subcellularLocation>
        <location evidence="8">Cytoplasm</location>
    </subcellularLocation>
</comment>
<accession>A0A143DFN2</accession>
<gene>
    <name evidence="8" type="primary">lpxA</name>
    <name evidence="10" type="ORF">AY555_07810</name>
</gene>
<dbReference type="GO" id="GO:0005737">
    <property type="term" value="C:cytoplasm"/>
    <property type="evidence" value="ECO:0007669"/>
    <property type="project" value="UniProtKB-SubCell"/>
</dbReference>
<dbReference type="InterPro" id="IPR018357">
    <property type="entry name" value="Hexapep_transf_CS"/>
</dbReference>
<comment type="subunit">
    <text evidence="8">Homotrimer.</text>
</comment>
<dbReference type="InterPro" id="IPR029098">
    <property type="entry name" value="Acetyltransf_C"/>
</dbReference>
<evidence type="ECO:0000256" key="6">
    <source>
        <dbReference type="ARBA" id="ARBA00023098"/>
    </source>
</evidence>
<dbReference type="CDD" id="cd03351">
    <property type="entry name" value="LbH_UDP-GlcNAc_AT"/>
    <property type="match status" value="1"/>
</dbReference>
<sequence>MPLIHPTAIIDPAARLAEGVSVGAFSVIGPDVELGEDVTVSSHVVIDGRTCIGSGTRIFPFASIGLAPQDLKYKGEPSRLEIGRDCLIREHVTVNIGTEGGGMLTSVGDQVMLAVGCHVAHDCRIGRGVLVMNHVLLGGHVEIDDFAVIGGGAAVHQFVRIGCHAMVGGLSGVEGDIIPYGTVMGNRARLEGLNLVGLKRRGFGRADIHSLRSAFKILFQAGDSASVLSERIEDVRSRWPDCEPVQAVVRFLDTDSSRSFCRPMDNG</sequence>
<dbReference type="InterPro" id="IPR011004">
    <property type="entry name" value="Trimer_LpxA-like_sf"/>
</dbReference>
<evidence type="ECO:0000256" key="3">
    <source>
        <dbReference type="ARBA" id="ARBA00022556"/>
    </source>
</evidence>
<dbReference type="SUPFAM" id="SSF51161">
    <property type="entry name" value="Trimeric LpxA-like enzymes"/>
    <property type="match status" value="1"/>
</dbReference>
<evidence type="ECO:0000256" key="1">
    <source>
        <dbReference type="ARBA" id="ARBA00022490"/>
    </source>
</evidence>
<evidence type="ECO:0000256" key="4">
    <source>
        <dbReference type="ARBA" id="ARBA00022679"/>
    </source>
</evidence>
<dbReference type="GO" id="GO:0009245">
    <property type="term" value="P:lipid A biosynthetic process"/>
    <property type="evidence" value="ECO:0007669"/>
    <property type="project" value="UniProtKB-UniRule"/>
</dbReference>
<keyword evidence="2 8" id="KW-0444">Lipid biosynthesis</keyword>
<dbReference type="GeneID" id="53317061"/>
<dbReference type="InterPro" id="IPR001451">
    <property type="entry name" value="Hexapep"/>
</dbReference>
<dbReference type="InterPro" id="IPR010137">
    <property type="entry name" value="Lipid_A_LpxA"/>
</dbReference>
<feature type="domain" description="UDP N-acetylglucosamine O-acyltransferase C-terminal" evidence="9">
    <location>
        <begin position="176"/>
        <end position="261"/>
    </location>
</feature>
<dbReference type="STRING" id="1549855.AY555_07810"/>
<evidence type="ECO:0000256" key="2">
    <source>
        <dbReference type="ARBA" id="ARBA00022516"/>
    </source>
</evidence>
<keyword evidence="11" id="KW-1185">Reference proteome</keyword>
<dbReference type="NCBIfam" id="NF003657">
    <property type="entry name" value="PRK05289.1"/>
    <property type="match status" value="1"/>
</dbReference>
<dbReference type="AlphaFoldDB" id="A0A143DFN2"/>
<dbReference type="Gene3D" id="2.160.10.10">
    <property type="entry name" value="Hexapeptide repeat proteins"/>
    <property type="match status" value="1"/>
</dbReference>
<dbReference type="GO" id="GO:0016020">
    <property type="term" value="C:membrane"/>
    <property type="evidence" value="ECO:0007669"/>
    <property type="project" value="GOC"/>
</dbReference>
<evidence type="ECO:0000256" key="7">
    <source>
        <dbReference type="ARBA" id="ARBA00023315"/>
    </source>
</evidence>
<name>A0A143DFN2_9PROT</name>
<dbReference type="PANTHER" id="PTHR43480:SF1">
    <property type="entry name" value="ACYL-[ACYL-CARRIER-PROTEIN]--UDP-N-ACETYLGLUCOSAMINE O-ACYLTRANSFERASE, MITOCHONDRIAL-RELATED"/>
    <property type="match status" value="1"/>
</dbReference>
<reference evidence="10 11" key="1">
    <citation type="submission" date="2016-02" db="EMBL/GenBank/DDBJ databases">
        <title>Complete Genome of H5569, the type strain of the newly described species Haematospirillium jordaniae.</title>
        <authorList>
            <person name="Nicholson A.C."/>
            <person name="Humrighouse B.W."/>
            <person name="Loparov V."/>
            <person name="McQuiston J.R."/>
        </authorList>
    </citation>
    <scope>NUCLEOTIDE SEQUENCE [LARGE SCALE GENOMIC DNA]</scope>
    <source>
        <strain evidence="10 11">H5569</strain>
    </source>
</reference>
<dbReference type="Pfam" id="PF13720">
    <property type="entry name" value="Acetyltransf_11"/>
    <property type="match status" value="1"/>
</dbReference>
<dbReference type="InterPro" id="IPR037157">
    <property type="entry name" value="Acetyltransf_C_sf"/>
</dbReference>
<keyword evidence="1 8" id="KW-0963">Cytoplasm</keyword>
<evidence type="ECO:0000256" key="5">
    <source>
        <dbReference type="ARBA" id="ARBA00022737"/>
    </source>
</evidence>
<dbReference type="Pfam" id="PF00132">
    <property type="entry name" value="Hexapep"/>
    <property type="match status" value="1"/>
</dbReference>
<dbReference type="EC" id="2.3.1.129" evidence="8"/>
<evidence type="ECO:0000313" key="10">
    <source>
        <dbReference type="EMBL" id="AMW35093.1"/>
    </source>
</evidence>
<evidence type="ECO:0000313" key="11">
    <source>
        <dbReference type="Proteomes" id="UP000076066"/>
    </source>
</evidence>
<proteinExistence type="inferred from homology"/>
<dbReference type="PANTHER" id="PTHR43480">
    <property type="entry name" value="ACYL-[ACYL-CARRIER-PROTEIN]--UDP-N-ACETYLGLUCOSAMINE O-ACYLTRANSFERASE"/>
    <property type="match status" value="1"/>
</dbReference>
<dbReference type="Gene3D" id="1.20.1180.10">
    <property type="entry name" value="Udp N-acetylglucosamine O-acyltransferase, C-terminal domain"/>
    <property type="match status" value="1"/>
</dbReference>
<dbReference type="PROSITE" id="PS00101">
    <property type="entry name" value="HEXAPEP_TRANSFERASES"/>
    <property type="match status" value="2"/>
</dbReference>
<comment type="similarity">
    <text evidence="8">Belongs to the transferase hexapeptide repeat family. LpxA subfamily.</text>
</comment>
<dbReference type="PIRSF" id="PIRSF000456">
    <property type="entry name" value="UDP-GlcNAc_acltr"/>
    <property type="match status" value="1"/>
</dbReference>
<dbReference type="GO" id="GO:0008780">
    <property type="term" value="F:acyl-[acyl-carrier-protein]-UDP-N-acetylglucosamine O-acyltransferase activity"/>
    <property type="evidence" value="ECO:0007669"/>
    <property type="project" value="UniProtKB-UniRule"/>
</dbReference>
<evidence type="ECO:0000259" key="9">
    <source>
        <dbReference type="Pfam" id="PF13720"/>
    </source>
</evidence>
<comment type="catalytic activity">
    <reaction evidence="8">
        <text>a (3R)-hydroxyacyl-[ACP] + UDP-N-acetyl-alpha-D-glucosamine = a UDP-3-O-[(3R)-3-hydroxyacyl]-N-acetyl-alpha-D-glucosamine + holo-[ACP]</text>
        <dbReference type="Rhea" id="RHEA:67812"/>
        <dbReference type="Rhea" id="RHEA-COMP:9685"/>
        <dbReference type="Rhea" id="RHEA-COMP:9945"/>
        <dbReference type="ChEBI" id="CHEBI:57705"/>
        <dbReference type="ChEBI" id="CHEBI:64479"/>
        <dbReference type="ChEBI" id="CHEBI:78827"/>
        <dbReference type="ChEBI" id="CHEBI:173225"/>
        <dbReference type="EC" id="2.3.1.129"/>
    </reaction>
</comment>
<comment type="function">
    <text evidence="8">Involved in the biosynthesis of lipid A, a phosphorylated glycolipid that anchors the lipopolysaccharide to the outer membrane of the cell.</text>
</comment>
<dbReference type="OrthoDB" id="9807278at2"/>
<dbReference type="HAMAP" id="MF_00387">
    <property type="entry name" value="LpxA"/>
    <property type="match status" value="1"/>
</dbReference>